<proteinExistence type="predicted"/>
<accession>A0ACC6V2N2</accession>
<name>A0ACC6V2N2_9CREN</name>
<evidence type="ECO:0000313" key="1">
    <source>
        <dbReference type="EMBL" id="MFB6491265.1"/>
    </source>
</evidence>
<evidence type="ECO:0000313" key="2">
    <source>
        <dbReference type="Proteomes" id="UP000033636"/>
    </source>
</evidence>
<organism evidence="1 2">
    <name type="scientific">Thermoproteus sp. AZ2</name>
    <dbReference type="NCBI Taxonomy" id="1609232"/>
    <lineage>
        <taxon>Archaea</taxon>
        <taxon>Thermoproteota</taxon>
        <taxon>Thermoprotei</taxon>
        <taxon>Thermoproteales</taxon>
        <taxon>Thermoproteaceae</taxon>
        <taxon>Thermoproteus</taxon>
    </lineage>
</organism>
<gene>
    <name evidence="1" type="ORF">TU35_008555</name>
</gene>
<comment type="caution">
    <text evidence="1">The sequence shown here is derived from an EMBL/GenBank/DDBJ whole genome shotgun (WGS) entry which is preliminary data.</text>
</comment>
<dbReference type="Proteomes" id="UP000033636">
    <property type="component" value="Unassembled WGS sequence"/>
</dbReference>
<reference evidence="1" key="1">
    <citation type="submission" date="2024-07" db="EMBL/GenBank/DDBJ databases">
        <title>Metagenome and Metagenome-Assembled Genomes of Archaea from a hot spring from the geothermal field of Los Azufres, Mexico.</title>
        <authorList>
            <person name="Marin-Paredes R."/>
            <person name="Martinez-Romero E."/>
            <person name="Servin-Garciduenas L.E."/>
        </authorList>
    </citation>
    <scope>NUCLEOTIDE SEQUENCE</scope>
</reference>
<protein>
    <submittedName>
        <fullName evidence="1">Uncharacterized protein</fullName>
    </submittedName>
</protein>
<sequence>MLALLYLIINSTAMAVPIPYIPYAYSLYLGGCANVTAYLDPLSGLGISAVYAISQDGVAVRPPLSPESTPTYASGDICGAFLSIVVDKWRSIGPLIPVSEGNPAVYNLLGEYQLNFTDAAIIEIKSLYKPNITGSFIYKLSENNILGVYVEKYIAYEAPITIQGYGLINITPIYLSQSPAEYYIFVQEPGVNVSGGFPLNIAGLRFSPSQTYLVGNPKVVVSQVQIPVIGNCSGSAYVPDPLTRPITVLVNFDDGESYAVQFPYFPHAINTTTLRGIEATALDGTPLSALNLTTYLVAPGGQPVGQCLIEGLQYQVAVVLGNKTLYYPASINNGVAQAATNIVRPAVVVQGIGYGVASPPIAVEGENITVSVYLNGTLLAKYQAKAEPRIVINDSKLLARVEVVDVFRDPLGDFYVEAGNLTFRGSNGVAYVVPSQFLVVVYGGRQYLVQYSQTITLPVLTKASLIKALAGSLAVGIAAGIGLAPRRKKDKVEAIAVA</sequence>
<dbReference type="EMBL" id="JZWT02000026">
    <property type="protein sequence ID" value="MFB6491265.1"/>
    <property type="molecule type" value="Genomic_DNA"/>
</dbReference>